<protein>
    <submittedName>
        <fullName evidence="2">Uncharacterized protein</fullName>
    </submittedName>
</protein>
<dbReference type="Proteomes" id="UP000050792">
    <property type="component" value="Unassembled WGS sequence"/>
</dbReference>
<organism evidence="1 2">
    <name type="scientific">Schistosoma rodhaini</name>
    <dbReference type="NCBI Taxonomy" id="6188"/>
    <lineage>
        <taxon>Eukaryota</taxon>
        <taxon>Metazoa</taxon>
        <taxon>Spiralia</taxon>
        <taxon>Lophotrochozoa</taxon>
        <taxon>Platyhelminthes</taxon>
        <taxon>Trematoda</taxon>
        <taxon>Digenea</taxon>
        <taxon>Strigeidida</taxon>
        <taxon>Schistosomatoidea</taxon>
        <taxon>Schistosomatidae</taxon>
        <taxon>Schistosoma</taxon>
    </lineage>
</organism>
<sequence>MRIRLDQPQPAFNDSYRNFHFLYSVKPKFSFRFYDTPIYEVHIYYFGKILLTRKLYDYFGCIDNFARKIQTSETVVFNENELLAFKWNFLVTVNDTDVPAKTTNVIQPNGKITLYFDNVSCTIS</sequence>
<reference evidence="2" key="2">
    <citation type="submission" date="2023-11" db="UniProtKB">
        <authorList>
            <consortium name="WormBaseParasite"/>
        </authorList>
    </citation>
    <scope>IDENTIFICATION</scope>
</reference>
<reference evidence="1" key="1">
    <citation type="submission" date="2022-06" db="EMBL/GenBank/DDBJ databases">
        <authorList>
            <person name="Berger JAMES D."/>
            <person name="Berger JAMES D."/>
        </authorList>
    </citation>
    <scope>NUCLEOTIDE SEQUENCE [LARGE SCALE GENOMIC DNA]</scope>
</reference>
<name>A0AA85EIG5_9TREM</name>
<dbReference type="AlphaFoldDB" id="A0AA85EIG5"/>
<evidence type="ECO:0000313" key="2">
    <source>
        <dbReference type="WBParaSite" id="SRDH1_100.1"/>
    </source>
</evidence>
<keyword evidence="1" id="KW-1185">Reference proteome</keyword>
<accession>A0AA85EIG5</accession>
<dbReference type="WBParaSite" id="SRDH1_100.1">
    <property type="protein sequence ID" value="SRDH1_100.1"/>
    <property type="gene ID" value="SRDH1_100"/>
</dbReference>
<evidence type="ECO:0000313" key="1">
    <source>
        <dbReference type="Proteomes" id="UP000050792"/>
    </source>
</evidence>
<proteinExistence type="predicted"/>